<dbReference type="GO" id="GO:0016717">
    <property type="term" value="F:oxidoreductase activity, acting on paired donors, with oxidation of a pair of donors resulting in the reduction of molecular oxygen to two molecules of water"/>
    <property type="evidence" value="ECO:0007669"/>
    <property type="project" value="InterPro"/>
</dbReference>
<feature type="transmembrane region" description="Helical" evidence="11">
    <location>
        <begin position="545"/>
        <end position="564"/>
    </location>
</feature>
<keyword evidence="3" id="KW-0444">Lipid biosynthesis</keyword>
<keyword evidence="7" id="KW-0560">Oxidoreductase</keyword>
<keyword evidence="10" id="KW-0275">Fatty acid biosynthesis</keyword>
<dbReference type="PANTHER" id="PTHR11351">
    <property type="entry name" value="ACYL-COA DESATURASE"/>
    <property type="match status" value="1"/>
</dbReference>
<dbReference type="eggNOG" id="KOG1600">
    <property type="taxonomic scope" value="Eukaryota"/>
</dbReference>
<evidence type="ECO:0000256" key="11">
    <source>
        <dbReference type="SAM" id="Phobius"/>
    </source>
</evidence>
<keyword evidence="8" id="KW-0443">Lipid metabolism</keyword>
<feature type="transmembrane region" description="Helical" evidence="11">
    <location>
        <begin position="576"/>
        <end position="596"/>
    </location>
</feature>
<organism evidence="13 14">
    <name type="scientific">Emiliania huxleyi (strain CCMP1516)</name>
    <dbReference type="NCBI Taxonomy" id="280463"/>
    <lineage>
        <taxon>Eukaryota</taxon>
        <taxon>Haptista</taxon>
        <taxon>Haptophyta</taxon>
        <taxon>Prymnesiophyceae</taxon>
        <taxon>Isochrysidales</taxon>
        <taxon>Noelaerhabdaceae</taxon>
        <taxon>Emiliania</taxon>
    </lineage>
</organism>
<dbReference type="PANTHER" id="PTHR11351:SF31">
    <property type="entry name" value="DESATURASE 1, ISOFORM A-RELATED"/>
    <property type="match status" value="1"/>
</dbReference>
<accession>A0A0D3IJC7</accession>
<evidence type="ECO:0000256" key="2">
    <source>
        <dbReference type="ARBA" id="ARBA00009295"/>
    </source>
</evidence>
<comment type="subcellular location">
    <subcellularLocation>
        <location evidence="1">Membrane</location>
        <topology evidence="1">Multi-pass membrane protein</topology>
    </subcellularLocation>
</comment>
<feature type="transmembrane region" description="Helical" evidence="11">
    <location>
        <begin position="650"/>
        <end position="683"/>
    </location>
</feature>
<dbReference type="HOGENOM" id="CLU_381048_0_0_1"/>
<evidence type="ECO:0000256" key="8">
    <source>
        <dbReference type="ARBA" id="ARBA00023098"/>
    </source>
</evidence>
<keyword evidence="4 11" id="KW-0812">Transmembrane</keyword>
<evidence type="ECO:0000256" key="7">
    <source>
        <dbReference type="ARBA" id="ARBA00023002"/>
    </source>
</evidence>
<feature type="transmembrane region" description="Helical" evidence="11">
    <location>
        <begin position="372"/>
        <end position="392"/>
    </location>
</feature>
<reference evidence="13" key="2">
    <citation type="submission" date="2024-10" db="UniProtKB">
        <authorList>
            <consortium name="EnsemblProtists"/>
        </authorList>
    </citation>
    <scope>IDENTIFICATION</scope>
</reference>
<dbReference type="PaxDb" id="2903-EOD11362"/>
<dbReference type="RefSeq" id="XP_005763791.1">
    <property type="nucleotide sequence ID" value="XM_005763734.1"/>
</dbReference>
<feature type="transmembrane region" description="Helical" evidence="11">
    <location>
        <begin position="404"/>
        <end position="429"/>
    </location>
</feature>
<keyword evidence="14" id="KW-1185">Reference proteome</keyword>
<reference evidence="14" key="1">
    <citation type="journal article" date="2013" name="Nature">
        <title>Pan genome of the phytoplankton Emiliania underpins its global distribution.</title>
        <authorList>
            <person name="Read B.A."/>
            <person name="Kegel J."/>
            <person name="Klute M.J."/>
            <person name="Kuo A."/>
            <person name="Lefebvre S.C."/>
            <person name="Maumus F."/>
            <person name="Mayer C."/>
            <person name="Miller J."/>
            <person name="Monier A."/>
            <person name="Salamov A."/>
            <person name="Young J."/>
            <person name="Aguilar M."/>
            <person name="Claverie J.M."/>
            <person name="Frickenhaus S."/>
            <person name="Gonzalez K."/>
            <person name="Herman E.K."/>
            <person name="Lin Y.C."/>
            <person name="Napier J."/>
            <person name="Ogata H."/>
            <person name="Sarno A.F."/>
            <person name="Shmutz J."/>
            <person name="Schroeder D."/>
            <person name="de Vargas C."/>
            <person name="Verret F."/>
            <person name="von Dassow P."/>
            <person name="Valentin K."/>
            <person name="Van de Peer Y."/>
            <person name="Wheeler G."/>
            <person name="Dacks J.B."/>
            <person name="Delwiche C.F."/>
            <person name="Dyhrman S.T."/>
            <person name="Glockner G."/>
            <person name="John U."/>
            <person name="Richards T."/>
            <person name="Worden A.Z."/>
            <person name="Zhang X."/>
            <person name="Grigoriev I.V."/>
            <person name="Allen A.E."/>
            <person name="Bidle K."/>
            <person name="Borodovsky M."/>
            <person name="Bowler C."/>
            <person name="Brownlee C."/>
            <person name="Cock J.M."/>
            <person name="Elias M."/>
            <person name="Gladyshev V.N."/>
            <person name="Groth M."/>
            <person name="Guda C."/>
            <person name="Hadaegh A."/>
            <person name="Iglesias-Rodriguez M.D."/>
            <person name="Jenkins J."/>
            <person name="Jones B.M."/>
            <person name="Lawson T."/>
            <person name="Leese F."/>
            <person name="Lindquist E."/>
            <person name="Lobanov A."/>
            <person name="Lomsadze A."/>
            <person name="Malik S.B."/>
            <person name="Marsh M.E."/>
            <person name="Mackinder L."/>
            <person name="Mock T."/>
            <person name="Mueller-Roeber B."/>
            <person name="Pagarete A."/>
            <person name="Parker M."/>
            <person name="Probert I."/>
            <person name="Quesneville H."/>
            <person name="Raines C."/>
            <person name="Rensing S.A."/>
            <person name="Riano-Pachon D.M."/>
            <person name="Richier S."/>
            <person name="Rokitta S."/>
            <person name="Shiraiwa Y."/>
            <person name="Soanes D.M."/>
            <person name="van der Giezen M."/>
            <person name="Wahlund T.M."/>
            <person name="Williams B."/>
            <person name="Wilson W."/>
            <person name="Wolfe G."/>
            <person name="Wurch L.L."/>
        </authorList>
    </citation>
    <scope>NUCLEOTIDE SEQUENCE</scope>
</reference>
<evidence type="ECO:0000313" key="14">
    <source>
        <dbReference type="Proteomes" id="UP000013827"/>
    </source>
</evidence>
<evidence type="ECO:0000256" key="4">
    <source>
        <dbReference type="ARBA" id="ARBA00022692"/>
    </source>
</evidence>
<evidence type="ECO:0000256" key="9">
    <source>
        <dbReference type="ARBA" id="ARBA00023136"/>
    </source>
</evidence>
<keyword evidence="9 11" id="KW-0472">Membrane</keyword>
<name>A0A0D3IJC7_EMIH1</name>
<keyword evidence="6 11" id="KW-1133">Transmembrane helix</keyword>
<feature type="transmembrane region" description="Helical" evidence="11">
    <location>
        <begin position="255"/>
        <end position="276"/>
    </location>
</feature>
<evidence type="ECO:0000256" key="5">
    <source>
        <dbReference type="ARBA" id="ARBA00022832"/>
    </source>
</evidence>
<dbReference type="InterPro" id="IPR057626">
    <property type="entry name" value="S-S_Temptin"/>
</dbReference>
<proteinExistence type="inferred from homology"/>
<dbReference type="GO" id="GO:0016020">
    <property type="term" value="C:membrane"/>
    <property type="evidence" value="ECO:0007669"/>
    <property type="project" value="UniProtKB-SubCell"/>
</dbReference>
<evidence type="ECO:0000256" key="1">
    <source>
        <dbReference type="ARBA" id="ARBA00004141"/>
    </source>
</evidence>
<sequence>MGVPWFLVASTLGFEFYAERIPNGPHVYVHGRWWHAVGHLLPEATLPQLPRNQFAKDFAHQGYQWTVELCQMDSDGDGVPNGIELGDGNCSWSFGLPHPSVAVGHPGIDERHVPFHGLQISTNIMQRAVPSERDVHRLFRAPVAQSTILLSNHTARGTMGLPLQQSTIFVSNHTAAGTTTTAKPWRFFFDMLPDVREPTTAPFWSAAEEVEDRTAKALLNKVLFLAQFVVFPAAVLMAAWWRFTGPGAHALIKPWGVIAAWLCMYSGIALGSHRLFSHSAFVPSRAFKNFIALCHCLNGQGDPRYWAGVHRRHHNLCEQEGGDPHAVNGPRGFWFAHGGLLWDHFEHVTIETAVPDLMDDDMQFWHDWGVPWMFLGVPILGTMLLWLLHFLLSPRGAATGRTRVSVRIFSAFRFAFVSYAFYFCLPAVMTFHNSMLVNSAVHTVGYVRYRDAMSGPCTGKNVPFLFPFMLGENNHNNHAWWEVDIWGPAVHVLQLVGLVTSHSDFRQSRMHPESTELGMRRGRQDLIHESEPISFWGWRDDPCPIWCQWAFVLAFYYGMARWRWRNARRPTADHQVTALFTVLPLLSVAHCTSYVFSDPTLLTMEVDPTNWFGDGPLRAFATAVCRLIKPLHPPDAFTDVPGVALGVPVFLATMTLLLVTAMLLLAAISLLLLLLMLPICLAVERVEQWLATRPAPSGRAFALLIPPALKVDTGPAPMRAVKTYWSA</sequence>
<evidence type="ECO:0000256" key="3">
    <source>
        <dbReference type="ARBA" id="ARBA00022516"/>
    </source>
</evidence>
<dbReference type="InterPro" id="IPR015876">
    <property type="entry name" value="Acyl-CoA_DS"/>
</dbReference>
<comment type="similarity">
    <text evidence="2">Belongs to the fatty acid desaturase type 1 family.</text>
</comment>
<keyword evidence="5" id="KW-0276">Fatty acid metabolism</keyword>
<dbReference type="EnsemblProtists" id="EOD11362">
    <property type="protein sequence ID" value="EOD11362"/>
    <property type="gene ID" value="EMIHUDRAFT_214702"/>
</dbReference>
<dbReference type="AlphaFoldDB" id="A0A0D3IJC7"/>
<dbReference type="GO" id="GO:0006633">
    <property type="term" value="P:fatty acid biosynthetic process"/>
    <property type="evidence" value="ECO:0007669"/>
    <property type="project" value="UniProtKB-KW"/>
</dbReference>
<dbReference type="GeneID" id="17257473"/>
<evidence type="ECO:0000313" key="13">
    <source>
        <dbReference type="EnsemblProtists" id="EOD11362"/>
    </source>
</evidence>
<evidence type="ECO:0000256" key="6">
    <source>
        <dbReference type="ARBA" id="ARBA00022989"/>
    </source>
</evidence>
<evidence type="ECO:0000256" key="10">
    <source>
        <dbReference type="ARBA" id="ARBA00023160"/>
    </source>
</evidence>
<dbReference type="Proteomes" id="UP000013827">
    <property type="component" value="Unassembled WGS sequence"/>
</dbReference>
<evidence type="ECO:0000259" key="12">
    <source>
        <dbReference type="Pfam" id="PF24784"/>
    </source>
</evidence>
<feature type="transmembrane region" description="Helical" evidence="11">
    <location>
        <begin position="222"/>
        <end position="243"/>
    </location>
</feature>
<dbReference type="KEGG" id="ehx:EMIHUDRAFT_214702"/>
<dbReference type="Pfam" id="PF24784">
    <property type="entry name" value="Temptin_C"/>
    <property type="match status" value="1"/>
</dbReference>
<protein>
    <recommendedName>
        <fullName evidence="12">Temptin Cys/Cys disulfide domain-containing protein</fullName>
    </recommendedName>
</protein>
<feature type="domain" description="Temptin Cys/Cys disulfide" evidence="12">
    <location>
        <begin position="13"/>
        <end position="108"/>
    </location>
</feature>